<dbReference type="Proteomes" id="UP000642180">
    <property type="component" value="Unassembled WGS sequence"/>
</dbReference>
<dbReference type="AlphaFoldDB" id="A0A8J3ASK5"/>
<dbReference type="Gene3D" id="3.40.50.2000">
    <property type="entry name" value="Glycogen Phosphorylase B"/>
    <property type="match status" value="2"/>
</dbReference>
<organism evidence="3 4">
    <name type="scientific">Oxalicibacterium faecigallinarum</name>
    <dbReference type="NCBI Taxonomy" id="573741"/>
    <lineage>
        <taxon>Bacteria</taxon>
        <taxon>Pseudomonadati</taxon>
        <taxon>Pseudomonadota</taxon>
        <taxon>Betaproteobacteria</taxon>
        <taxon>Burkholderiales</taxon>
        <taxon>Oxalobacteraceae</taxon>
        <taxon>Oxalicibacterium</taxon>
    </lineage>
</organism>
<name>A0A8J3ASK5_9BURK</name>
<dbReference type="GO" id="GO:0016757">
    <property type="term" value="F:glycosyltransferase activity"/>
    <property type="evidence" value="ECO:0007669"/>
    <property type="project" value="InterPro"/>
</dbReference>
<keyword evidence="1" id="KW-0808">Transferase</keyword>
<gene>
    <name evidence="3" type="ORF">GCM10008066_11350</name>
</gene>
<protein>
    <recommendedName>
        <fullName evidence="2">Glycosyl transferase family 1 domain-containing protein</fullName>
    </recommendedName>
</protein>
<reference evidence="4" key="1">
    <citation type="journal article" date="2019" name="Int. J. Syst. Evol. Microbiol.">
        <title>The Global Catalogue of Microorganisms (GCM) 10K type strain sequencing project: providing services to taxonomists for standard genome sequencing and annotation.</title>
        <authorList>
            <consortium name="The Broad Institute Genomics Platform"/>
            <consortium name="The Broad Institute Genome Sequencing Center for Infectious Disease"/>
            <person name="Wu L."/>
            <person name="Ma J."/>
        </authorList>
    </citation>
    <scope>NUCLEOTIDE SEQUENCE [LARGE SCALE GENOMIC DNA]</scope>
    <source>
        <strain evidence="4">CCM 2767</strain>
    </source>
</reference>
<dbReference type="EMBL" id="BMDI01000001">
    <property type="protein sequence ID" value="GGI17910.1"/>
    <property type="molecule type" value="Genomic_DNA"/>
</dbReference>
<dbReference type="Pfam" id="PF00534">
    <property type="entry name" value="Glycos_transf_1"/>
    <property type="match status" value="1"/>
</dbReference>
<feature type="domain" description="Glycosyl transferase family 1" evidence="2">
    <location>
        <begin position="90"/>
        <end position="244"/>
    </location>
</feature>
<proteinExistence type="predicted"/>
<sequence>MLPFEPSQADLFGRWSLMRLKMQLLRYSQGASFSRAQGLIFLSNYARNTIQDLLKTVTPHTALIPHGIEERFMHVPRPQRRLEDCTEAQPFRVMYVSILMPYKHQLEVAQAIAALRQQGLPIEANFIGAPWGQYAQAFQHLLQQLDPDNHFLKYTGHAPFDRLHGLYHEADAFIFASSCENLPNILIEAMAAGLPIACSNKGPMPEVLGDAGIYFDPYSAPSITHALLQLAKDNTMRSVLAQAAWQKAHAYSWKQCADDTLAFIEHVVHQHKGGF</sequence>
<evidence type="ECO:0000259" key="2">
    <source>
        <dbReference type="Pfam" id="PF00534"/>
    </source>
</evidence>
<comment type="caution">
    <text evidence="3">The sequence shown here is derived from an EMBL/GenBank/DDBJ whole genome shotgun (WGS) entry which is preliminary data.</text>
</comment>
<dbReference type="PANTHER" id="PTHR46401">
    <property type="entry name" value="GLYCOSYLTRANSFERASE WBBK-RELATED"/>
    <property type="match status" value="1"/>
</dbReference>
<accession>A0A8J3ASK5</accession>
<dbReference type="SUPFAM" id="SSF53756">
    <property type="entry name" value="UDP-Glycosyltransferase/glycogen phosphorylase"/>
    <property type="match status" value="1"/>
</dbReference>
<keyword evidence="4" id="KW-1185">Reference proteome</keyword>
<dbReference type="InterPro" id="IPR001296">
    <property type="entry name" value="Glyco_trans_1"/>
</dbReference>
<dbReference type="GO" id="GO:0009103">
    <property type="term" value="P:lipopolysaccharide biosynthetic process"/>
    <property type="evidence" value="ECO:0007669"/>
    <property type="project" value="TreeGrafter"/>
</dbReference>
<dbReference type="PANTHER" id="PTHR46401:SF2">
    <property type="entry name" value="GLYCOSYLTRANSFERASE WBBK-RELATED"/>
    <property type="match status" value="1"/>
</dbReference>
<evidence type="ECO:0000313" key="3">
    <source>
        <dbReference type="EMBL" id="GGI17910.1"/>
    </source>
</evidence>
<evidence type="ECO:0000256" key="1">
    <source>
        <dbReference type="ARBA" id="ARBA00022679"/>
    </source>
</evidence>
<evidence type="ECO:0000313" key="4">
    <source>
        <dbReference type="Proteomes" id="UP000642180"/>
    </source>
</evidence>